<dbReference type="PANTHER" id="PTHR22883">
    <property type="entry name" value="ZINC FINGER DHHC DOMAIN CONTAINING PROTEIN"/>
    <property type="match status" value="1"/>
</dbReference>
<keyword evidence="3 10" id="KW-0812">Transmembrane</keyword>
<dbReference type="GO" id="GO:0005783">
    <property type="term" value="C:endoplasmic reticulum"/>
    <property type="evidence" value="ECO:0007669"/>
    <property type="project" value="TreeGrafter"/>
</dbReference>
<keyword evidence="14" id="KW-1185">Reference proteome</keyword>
<dbReference type="OrthoDB" id="9909019at2759"/>
<evidence type="ECO:0000256" key="5">
    <source>
        <dbReference type="ARBA" id="ARBA00023136"/>
    </source>
</evidence>
<evidence type="ECO:0000256" key="7">
    <source>
        <dbReference type="ARBA" id="ARBA00023288"/>
    </source>
</evidence>
<comment type="catalytic activity">
    <reaction evidence="9 10">
        <text>L-cysteinyl-[protein] + hexadecanoyl-CoA = S-hexadecanoyl-L-cysteinyl-[protein] + CoA</text>
        <dbReference type="Rhea" id="RHEA:36683"/>
        <dbReference type="Rhea" id="RHEA-COMP:10131"/>
        <dbReference type="Rhea" id="RHEA-COMP:11032"/>
        <dbReference type="ChEBI" id="CHEBI:29950"/>
        <dbReference type="ChEBI" id="CHEBI:57287"/>
        <dbReference type="ChEBI" id="CHEBI:57379"/>
        <dbReference type="ChEBI" id="CHEBI:74151"/>
        <dbReference type="EC" id="2.3.1.225"/>
    </reaction>
</comment>
<keyword evidence="7" id="KW-0449">Lipoprotein</keyword>
<evidence type="ECO:0000256" key="9">
    <source>
        <dbReference type="ARBA" id="ARBA00048048"/>
    </source>
</evidence>
<evidence type="ECO:0000313" key="14">
    <source>
        <dbReference type="Proteomes" id="UP000799436"/>
    </source>
</evidence>
<comment type="similarity">
    <text evidence="10">Belongs to the DHHC palmitoyltransferase family.</text>
</comment>
<evidence type="ECO:0000256" key="10">
    <source>
        <dbReference type="RuleBase" id="RU079119"/>
    </source>
</evidence>
<evidence type="ECO:0000256" key="2">
    <source>
        <dbReference type="ARBA" id="ARBA00022679"/>
    </source>
</evidence>
<feature type="transmembrane region" description="Helical" evidence="10">
    <location>
        <begin position="79"/>
        <end position="97"/>
    </location>
</feature>
<dbReference type="GO" id="GO:0005794">
    <property type="term" value="C:Golgi apparatus"/>
    <property type="evidence" value="ECO:0007669"/>
    <property type="project" value="TreeGrafter"/>
</dbReference>
<dbReference type="GO" id="GO:0019706">
    <property type="term" value="F:protein-cysteine S-palmitoyltransferase activity"/>
    <property type="evidence" value="ECO:0007669"/>
    <property type="project" value="UniProtKB-EC"/>
</dbReference>
<dbReference type="Pfam" id="PF01529">
    <property type="entry name" value="DHHC"/>
    <property type="match status" value="1"/>
</dbReference>
<dbReference type="InterPro" id="IPR001594">
    <property type="entry name" value="Palmitoyltrfase_DHHC"/>
</dbReference>
<keyword evidence="4 10" id="KW-1133">Transmembrane helix</keyword>
<evidence type="ECO:0000256" key="8">
    <source>
        <dbReference type="ARBA" id="ARBA00023315"/>
    </source>
</evidence>
<dbReference type="PROSITE" id="PS50216">
    <property type="entry name" value="DHHC"/>
    <property type="match status" value="1"/>
</dbReference>
<keyword evidence="6" id="KW-0564">Palmitate</keyword>
<evidence type="ECO:0000256" key="4">
    <source>
        <dbReference type="ARBA" id="ARBA00022989"/>
    </source>
</evidence>
<evidence type="ECO:0000256" key="6">
    <source>
        <dbReference type="ARBA" id="ARBA00023139"/>
    </source>
</evidence>
<evidence type="ECO:0000256" key="3">
    <source>
        <dbReference type="ARBA" id="ARBA00022692"/>
    </source>
</evidence>
<gene>
    <name evidence="13" type="ORF">EJ03DRAFT_341776</name>
</gene>
<keyword evidence="8 10" id="KW-0012">Acyltransferase</keyword>
<feature type="transmembrane region" description="Helical" evidence="10">
    <location>
        <begin position="268"/>
        <end position="288"/>
    </location>
</feature>
<accession>A0A6G1LHU0</accession>
<reference evidence="13" key="1">
    <citation type="journal article" date="2020" name="Stud. Mycol.">
        <title>101 Dothideomycetes genomes: a test case for predicting lifestyles and emergence of pathogens.</title>
        <authorList>
            <person name="Haridas S."/>
            <person name="Albert R."/>
            <person name="Binder M."/>
            <person name="Bloem J."/>
            <person name="Labutti K."/>
            <person name="Salamov A."/>
            <person name="Andreopoulos B."/>
            <person name="Baker S."/>
            <person name="Barry K."/>
            <person name="Bills G."/>
            <person name="Bluhm B."/>
            <person name="Cannon C."/>
            <person name="Castanera R."/>
            <person name="Culley D."/>
            <person name="Daum C."/>
            <person name="Ezra D."/>
            <person name="Gonzalez J."/>
            <person name="Henrissat B."/>
            <person name="Kuo A."/>
            <person name="Liang C."/>
            <person name="Lipzen A."/>
            <person name="Lutzoni F."/>
            <person name="Magnuson J."/>
            <person name="Mondo S."/>
            <person name="Nolan M."/>
            <person name="Ohm R."/>
            <person name="Pangilinan J."/>
            <person name="Park H.-J."/>
            <person name="Ramirez L."/>
            <person name="Alfaro M."/>
            <person name="Sun H."/>
            <person name="Tritt A."/>
            <person name="Yoshinaga Y."/>
            <person name="Zwiers L.-H."/>
            <person name="Turgeon B."/>
            <person name="Goodwin S."/>
            <person name="Spatafora J."/>
            <person name="Crous P."/>
            <person name="Grigoriev I."/>
        </authorList>
    </citation>
    <scope>NUCLEOTIDE SEQUENCE</scope>
    <source>
        <strain evidence="13">CBS 116005</strain>
    </source>
</reference>
<name>A0A6G1LHU0_9PEZI</name>
<organism evidence="13 14">
    <name type="scientific">Teratosphaeria nubilosa</name>
    <dbReference type="NCBI Taxonomy" id="161662"/>
    <lineage>
        <taxon>Eukaryota</taxon>
        <taxon>Fungi</taxon>
        <taxon>Dikarya</taxon>
        <taxon>Ascomycota</taxon>
        <taxon>Pezizomycotina</taxon>
        <taxon>Dothideomycetes</taxon>
        <taxon>Dothideomycetidae</taxon>
        <taxon>Mycosphaerellales</taxon>
        <taxon>Teratosphaeriaceae</taxon>
        <taxon>Teratosphaeria</taxon>
    </lineage>
</organism>
<dbReference type="GO" id="GO:0016020">
    <property type="term" value="C:membrane"/>
    <property type="evidence" value="ECO:0007669"/>
    <property type="project" value="UniProtKB-SubCell"/>
</dbReference>
<dbReference type="EC" id="2.3.1.225" evidence="10"/>
<sequence length="424" mass="48087">MSVLKNILVGVLAISLLTFIALFGQLPALRKTPVGWLHNLLCLHLPNALERIDASATGGRISRRLKTLGKYLFYERNPIVLIIFLVLLTGSASLFVLHAWRHLPISRKLPIPPLLALPYLFTYLCASYTKDYITPSNHPHRMSDYPYDHNLFRPGKWCHTCNLEKPARSKHCSLCRHCVAKCDHHCPWVNNCLGRGNYRYFLALLFTLGMLQIYGAFLSWTILKSHLSLPKAAAQMKWSSWDYWFAVGDTFIYVVNVGGLSIAGVGMLAASTAALPLGLLGYHCYLIWAGMTTNESQKWADWRDDMHDGMVFKGSRRALATHNRLRRYGEHIAPSPRQNGHEDGRKHPRNPALAFGVDGTRNEAEDEYVVPWPTTSDQIIVRTNDGKPPHGQEALWNRIWGLESVDNIYDLGGWDNFMEVLRGR</sequence>
<dbReference type="InterPro" id="IPR039859">
    <property type="entry name" value="PFA4/ZDH16/20/ERF2-like"/>
</dbReference>
<protein>
    <recommendedName>
        <fullName evidence="10">Palmitoyltransferase</fullName>
        <ecNumber evidence="10">2.3.1.225</ecNumber>
    </recommendedName>
</protein>
<proteinExistence type="inferred from homology"/>
<comment type="domain">
    <text evidence="10">The DHHC domain is required for palmitoyltransferase activity.</text>
</comment>
<feature type="transmembrane region" description="Helical" evidence="10">
    <location>
        <begin position="243"/>
        <end position="262"/>
    </location>
</feature>
<evidence type="ECO:0000313" key="13">
    <source>
        <dbReference type="EMBL" id="KAF2772445.1"/>
    </source>
</evidence>
<feature type="transmembrane region" description="Helical" evidence="10">
    <location>
        <begin position="200"/>
        <end position="223"/>
    </location>
</feature>
<keyword evidence="5 10" id="KW-0472">Membrane</keyword>
<feature type="region of interest" description="Disordered" evidence="11">
    <location>
        <begin position="330"/>
        <end position="356"/>
    </location>
</feature>
<dbReference type="AlphaFoldDB" id="A0A6G1LHU0"/>
<feature type="domain" description="Palmitoyltransferase DHHC" evidence="12">
    <location>
        <begin position="155"/>
        <end position="299"/>
    </location>
</feature>
<evidence type="ECO:0000256" key="1">
    <source>
        <dbReference type="ARBA" id="ARBA00004141"/>
    </source>
</evidence>
<keyword evidence="2 10" id="KW-0808">Transferase</keyword>
<evidence type="ECO:0000259" key="12">
    <source>
        <dbReference type="Pfam" id="PF01529"/>
    </source>
</evidence>
<feature type="transmembrane region" description="Helical" evidence="10">
    <location>
        <begin position="7"/>
        <end position="26"/>
    </location>
</feature>
<evidence type="ECO:0000256" key="11">
    <source>
        <dbReference type="SAM" id="MobiDB-lite"/>
    </source>
</evidence>
<dbReference type="PANTHER" id="PTHR22883:SF480">
    <property type="entry name" value="PALMITOYLTRANSFERASE SWF1"/>
    <property type="match status" value="1"/>
</dbReference>
<dbReference type="GO" id="GO:0006612">
    <property type="term" value="P:protein targeting to membrane"/>
    <property type="evidence" value="ECO:0007669"/>
    <property type="project" value="TreeGrafter"/>
</dbReference>
<dbReference type="Proteomes" id="UP000799436">
    <property type="component" value="Unassembled WGS sequence"/>
</dbReference>
<dbReference type="EMBL" id="ML995815">
    <property type="protein sequence ID" value="KAF2772445.1"/>
    <property type="molecule type" value="Genomic_DNA"/>
</dbReference>
<comment type="subcellular location">
    <subcellularLocation>
        <location evidence="1">Membrane</location>
        <topology evidence="1">Multi-pass membrane protein</topology>
    </subcellularLocation>
</comment>